<keyword evidence="2" id="KW-0238">DNA-binding</keyword>
<name>A0ABY1LQV1_9MICO</name>
<evidence type="ECO:0000256" key="3">
    <source>
        <dbReference type="ARBA" id="ARBA00023163"/>
    </source>
</evidence>
<dbReference type="InterPro" id="IPR029016">
    <property type="entry name" value="GAF-like_dom_sf"/>
</dbReference>
<dbReference type="Gene3D" id="1.10.10.10">
    <property type="entry name" value="Winged helix-like DNA-binding domain superfamily/Winged helix DNA-binding domain"/>
    <property type="match status" value="1"/>
</dbReference>
<dbReference type="SUPFAM" id="SSF46785">
    <property type="entry name" value="Winged helix' DNA-binding domain"/>
    <property type="match status" value="1"/>
</dbReference>
<evidence type="ECO:0000313" key="6">
    <source>
        <dbReference type="EMBL" id="SKC67443.1"/>
    </source>
</evidence>
<dbReference type="InterPro" id="IPR036390">
    <property type="entry name" value="WH_DNA-bd_sf"/>
</dbReference>
<dbReference type="Gene3D" id="3.30.450.40">
    <property type="match status" value="2"/>
</dbReference>
<dbReference type="InterPro" id="IPR005471">
    <property type="entry name" value="Tscrpt_reg_IclR_N"/>
</dbReference>
<protein>
    <submittedName>
        <fullName evidence="6">Transcriptional regulator, IclR family</fullName>
    </submittedName>
</protein>
<keyword evidence="1" id="KW-0805">Transcription regulation</keyword>
<dbReference type="PROSITE" id="PS51077">
    <property type="entry name" value="HTH_ICLR"/>
    <property type="match status" value="1"/>
</dbReference>
<dbReference type="InterPro" id="IPR036388">
    <property type="entry name" value="WH-like_DNA-bd_sf"/>
</dbReference>
<feature type="domain" description="IclR-ED" evidence="5">
    <location>
        <begin position="67"/>
        <end position="215"/>
    </location>
</feature>
<keyword evidence="7" id="KW-1185">Reference proteome</keyword>
<dbReference type="PANTHER" id="PTHR30136">
    <property type="entry name" value="HELIX-TURN-HELIX TRANSCRIPTIONAL REGULATOR, ICLR FAMILY"/>
    <property type="match status" value="1"/>
</dbReference>
<evidence type="ECO:0000313" key="7">
    <source>
        <dbReference type="Proteomes" id="UP000190827"/>
    </source>
</evidence>
<dbReference type="InterPro" id="IPR014757">
    <property type="entry name" value="Tscrpt_reg_IclR_C"/>
</dbReference>
<keyword evidence="3" id="KW-0804">Transcription</keyword>
<dbReference type="EMBL" id="FUZO01000002">
    <property type="protein sequence ID" value="SKC67443.1"/>
    <property type="molecule type" value="Genomic_DNA"/>
</dbReference>
<dbReference type="SMART" id="SM00346">
    <property type="entry name" value="HTH_ICLR"/>
    <property type="match status" value="1"/>
</dbReference>
<dbReference type="SUPFAM" id="SSF55781">
    <property type="entry name" value="GAF domain-like"/>
    <property type="match status" value="1"/>
</dbReference>
<evidence type="ECO:0000259" key="5">
    <source>
        <dbReference type="PROSITE" id="PS51078"/>
    </source>
</evidence>
<gene>
    <name evidence="6" type="ORF">SAMN06295973_2701</name>
</gene>
<feature type="domain" description="HTH iclR-type" evidence="4">
    <location>
        <begin position="6"/>
        <end position="66"/>
    </location>
</feature>
<sequence>MAESSTRTVERALSLLAVVCDRGRTTLAESARLVDLSPSTALRLLRTLESTGFVRKDADGSYRPGSRVVQLGTQALSNESLVGFCHTEMLDLVERTGESAYLSVEGHASTALYLAITEGTHSVRHASWVGRTIPLDGSAAGAALTGRTPTAGYVTVERGVESDVTAIAAPVRSGARIVAALSLVIPSYRMTDDLIASYGELLVAATDRLSSGLASYTGPTDNTPATVPDDAADLLEGRA</sequence>
<evidence type="ECO:0000259" key="4">
    <source>
        <dbReference type="PROSITE" id="PS51077"/>
    </source>
</evidence>
<organism evidence="6 7">
    <name type="scientific">Plantibacter cousiniae</name>
    <name type="common">nom. nud.</name>
    <dbReference type="NCBI Taxonomy" id="199709"/>
    <lineage>
        <taxon>Bacteria</taxon>
        <taxon>Bacillati</taxon>
        <taxon>Actinomycetota</taxon>
        <taxon>Actinomycetes</taxon>
        <taxon>Micrococcales</taxon>
        <taxon>Microbacteriaceae</taxon>
        <taxon>Plantibacter</taxon>
    </lineage>
</organism>
<dbReference type="InterPro" id="IPR050707">
    <property type="entry name" value="HTH_MetabolicPath_Reg"/>
</dbReference>
<dbReference type="PANTHER" id="PTHR30136:SF24">
    <property type="entry name" value="HTH-TYPE TRANSCRIPTIONAL REPRESSOR ALLR"/>
    <property type="match status" value="1"/>
</dbReference>
<reference evidence="6 7" key="1">
    <citation type="submission" date="2017-02" db="EMBL/GenBank/DDBJ databases">
        <authorList>
            <person name="Varghese N."/>
            <person name="Submissions S."/>
        </authorList>
    </citation>
    <scope>NUCLEOTIDE SEQUENCE [LARGE SCALE GENOMIC DNA]</scope>
    <source>
        <strain evidence="6 7">VKM Ac-1787</strain>
    </source>
</reference>
<dbReference type="Proteomes" id="UP000190827">
    <property type="component" value="Unassembled WGS sequence"/>
</dbReference>
<comment type="caution">
    <text evidence="6">The sequence shown here is derived from an EMBL/GenBank/DDBJ whole genome shotgun (WGS) entry which is preliminary data.</text>
</comment>
<evidence type="ECO:0000256" key="2">
    <source>
        <dbReference type="ARBA" id="ARBA00023125"/>
    </source>
</evidence>
<evidence type="ECO:0000256" key="1">
    <source>
        <dbReference type="ARBA" id="ARBA00023015"/>
    </source>
</evidence>
<dbReference type="PROSITE" id="PS51078">
    <property type="entry name" value="ICLR_ED"/>
    <property type="match status" value="1"/>
</dbReference>
<proteinExistence type="predicted"/>
<accession>A0ABY1LQV1</accession>
<dbReference type="Pfam" id="PF09339">
    <property type="entry name" value="HTH_IclR"/>
    <property type="match status" value="1"/>
</dbReference>